<reference evidence="3" key="1">
    <citation type="journal article" date="2019" name="Int. J. Syst. Evol. Microbiol.">
        <title>The Global Catalogue of Microorganisms (GCM) 10K type strain sequencing project: providing services to taxonomists for standard genome sequencing and annotation.</title>
        <authorList>
            <consortium name="The Broad Institute Genomics Platform"/>
            <consortium name="The Broad Institute Genome Sequencing Center for Infectious Disease"/>
            <person name="Wu L."/>
            <person name="Ma J."/>
        </authorList>
    </citation>
    <scope>NUCLEOTIDE SEQUENCE [LARGE SCALE GENOMIC DNA]</scope>
    <source>
        <strain evidence="3">XZYJT-10</strain>
    </source>
</reference>
<accession>A0ABW2HWS8</accession>
<gene>
    <name evidence="2" type="ORF">ACFQS1_24605</name>
</gene>
<dbReference type="PROSITE" id="PS50851">
    <property type="entry name" value="CHEW"/>
    <property type="match status" value="1"/>
</dbReference>
<dbReference type="InterPro" id="IPR036061">
    <property type="entry name" value="CheW-like_dom_sf"/>
</dbReference>
<dbReference type="InterPro" id="IPR002545">
    <property type="entry name" value="CheW-lke_dom"/>
</dbReference>
<dbReference type="Gene3D" id="2.30.30.40">
    <property type="entry name" value="SH3 Domains"/>
    <property type="match status" value="1"/>
</dbReference>
<evidence type="ECO:0000259" key="1">
    <source>
        <dbReference type="PROSITE" id="PS50851"/>
    </source>
</evidence>
<comment type="caution">
    <text evidence="2">The sequence shown here is derived from an EMBL/GenBank/DDBJ whole genome shotgun (WGS) entry which is preliminary data.</text>
</comment>
<dbReference type="SMART" id="SM00260">
    <property type="entry name" value="CheW"/>
    <property type="match status" value="1"/>
</dbReference>
<dbReference type="RefSeq" id="WP_378972454.1">
    <property type="nucleotide sequence ID" value="NZ_JBHTBJ010000020.1"/>
</dbReference>
<proteinExistence type="predicted"/>
<dbReference type="Gene3D" id="2.40.50.180">
    <property type="entry name" value="CheA-289, Domain 4"/>
    <property type="match status" value="1"/>
</dbReference>
<dbReference type="Pfam" id="PF01584">
    <property type="entry name" value="CheW"/>
    <property type="match status" value="1"/>
</dbReference>
<sequence length="160" mass="16457">MRQYGQAPAVEATITALVFRAGPLLCALRLDEVIETMRPMETLPLAGTPPFVLGISVLRGVPTPVIDLCRLLGGGRCEDPQRYVTVRTERGAVAMATGPVLGIRAVDADEAGGHPALLGGAAGRLVAGVGTIGAEPLLLVQSMRAVPDEVWEAAAAAGVP</sequence>
<protein>
    <submittedName>
        <fullName evidence="2">Chemotaxis protein CheW</fullName>
    </submittedName>
</protein>
<organism evidence="2 3">
    <name type="scientific">Paractinoplanes rhizophilus</name>
    <dbReference type="NCBI Taxonomy" id="1416877"/>
    <lineage>
        <taxon>Bacteria</taxon>
        <taxon>Bacillati</taxon>
        <taxon>Actinomycetota</taxon>
        <taxon>Actinomycetes</taxon>
        <taxon>Micromonosporales</taxon>
        <taxon>Micromonosporaceae</taxon>
        <taxon>Paractinoplanes</taxon>
    </lineage>
</organism>
<dbReference type="Proteomes" id="UP001596548">
    <property type="component" value="Unassembled WGS sequence"/>
</dbReference>
<evidence type="ECO:0000313" key="2">
    <source>
        <dbReference type="EMBL" id="MFC7277186.1"/>
    </source>
</evidence>
<name>A0ABW2HWS8_9ACTN</name>
<feature type="domain" description="CheW-like" evidence="1">
    <location>
        <begin position="13"/>
        <end position="152"/>
    </location>
</feature>
<dbReference type="EMBL" id="JBHTBJ010000020">
    <property type="protein sequence ID" value="MFC7277186.1"/>
    <property type="molecule type" value="Genomic_DNA"/>
</dbReference>
<evidence type="ECO:0000313" key="3">
    <source>
        <dbReference type="Proteomes" id="UP001596548"/>
    </source>
</evidence>
<keyword evidence="3" id="KW-1185">Reference proteome</keyword>
<dbReference type="SUPFAM" id="SSF50341">
    <property type="entry name" value="CheW-like"/>
    <property type="match status" value="1"/>
</dbReference>